<dbReference type="PANTHER" id="PTHR35046:SF26">
    <property type="entry name" value="RNA-DIRECTED DNA POLYMERASE"/>
    <property type="match status" value="1"/>
</dbReference>
<comment type="caution">
    <text evidence="1">The sequence shown here is derived from an EMBL/GenBank/DDBJ whole genome shotgun (WGS) entry which is preliminary data.</text>
</comment>
<evidence type="ECO:0000313" key="1">
    <source>
        <dbReference type="EMBL" id="GJT30030.1"/>
    </source>
</evidence>
<dbReference type="EMBL" id="BQNB010014591">
    <property type="protein sequence ID" value="GJT30030.1"/>
    <property type="molecule type" value="Genomic_DNA"/>
</dbReference>
<dbReference type="InterPro" id="IPR036397">
    <property type="entry name" value="RNaseH_sf"/>
</dbReference>
<dbReference type="PANTHER" id="PTHR35046">
    <property type="entry name" value="ZINC KNUCKLE (CCHC-TYPE) FAMILY PROTEIN"/>
    <property type="match status" value="1"/>
</dbReference>
<keyword evidence="1" id="KW-0695">RNA-directed DNA polymerase</keyword>
<proteinExistence type="predicted"/>
<protein>
    <submittedName>
        <fullName evidence="1">Reverse transcriptase domain-containing protein</fullName>
    </submittedName>
</protein>
<keyword evidence="1" id="KW-0808">Transferase</keyword>
<dbReference type="Proteomes" id="UP001151760">
    <property type="component" value="Unassembled WGS sequence"/>
</dbReference>
<dbReference type="SUPFAM" id="SSF53098">
    <property type="entry name" value="Ribonuclease H-like"/>
    <property type="match status" value="1"/>
</dbReference>
<dbReference type="Gene3D" id="3.30.420.10">
    <property type="entry name" value="Ribonuclease H-like superfamily/Ribonuclease H"/>
    <property type="match status" value="1"/>
</dbReference>
<evidence type="ECO:0000313" key="2">
    <source>
        <dbReference type="Proteomes" id="UP001151760"/>
    </source>
</evidence>
<name>A0ABQ5CSH5_9ASTR</name>
<feature type="non-terminal residue" evidence="1">
    <location>
        <position position="1"/>
    </location>
</feature>
<reference evidence="1" key="2">
    <citation type="submission" date="2022-01" db="EMBL/GenBank/DDBJ databases">
        <authorList>
            <person name="Yamashiro T."/>
            <person name="Shiraishi A."/>
            <person name="Satake H."/>
            <person name="Nakayama K."/>
        </authorList>
    </citation>
    <scope>NUCLEOTIDE SEQUENCE</scope>
</reference>
<organism evidence="1 2">
    <name type="scientific">Tanacetum coccineum</name>
    <dbReference type="NCBI Taxonomy" id="301880"/>
    <lineage>
        <taxon>Eukaryota</taxon>
        <taxon>Viridiplantae</taxon>
        <taxon>Streptophyta</taxon>
        <taxon>Embryophyta</taxon>
        <taxon>Tracheophyta</taxon>
        <taxon>Spermatophyta</taxon>
        <taxon>Magnoliopsida</taxon>
        <taxon>eudicotyledons</taxon>
        <taxon>Gunneridae</taxon>
        <taxon>Pentapetalae</taxon>
        <taxon>asterids</taxon>
        <taxon>campanulids</taxon>
        <taxon>Asterales</taxon>
        <taxon>Asteraceae</taxon>
        <taxon>Asteroideae</taxon>
        <taxon>Anthemideae</taxon>
        <taxon>Anthemidinae</taxon>
        <taxon>Tanacetum</taxon>
    </lineage>
</organism>
<accession>A0ABQ5CSH5</accession>
<dbReference type="GO" id="GO:0003964">
    <property type="term" value="F:RNA-directed DNA polymerase activity"/>
    <property type="evidence" value="ECO:0007669"/>
    <property type="project" value="UniProtKB-KW"/>
</dbReference>
<sequence length="187" mass="21834">KSLQYILDQKELNMRQRRWIELLSDYDCDIRYHPEKVNVVADALSLKERAKHFRVRALVMTVHKNLLEQILNAQSETIKEENVKAKSLGGLRDLIMHEITTYINKCLTCAKVKAKYQKPFGLLQQPEIPVIVDHLTKSAHFLPMKETNSMEKLTQLYLKEIVCRHGVPISIISDKDSRFASRFWKSL</sequence>
<keyword evidence="1" id="KW-0548">Nucleotidyltransferase</keyword>
<gene>
    <name evidence="1" type="ORF">Tco_0910305</name>
</gene>
<dbReference type="InterPro" id="IPR012337">
    <property type="entry name" value="RNaseH-like_sf"/>
</dbReference>
<keyword evidence="2" id="KW-1185">Reference proteome</keyword>
<reference evidence="1" key="1">
    <citation type="journal article" date="2022" name="Int. J. Mol. Sci.">
        <title>Draft Genome of Tanacetum Coccineum: Genomic Comparison of Closely Related Tanacetum-Family Plants.</title>
        <authorList>
            <person name="Yamashiro T."/>
            <person name="Shiraishi A."/>
            <person name="Nakayama K."/>
            <person name="Satake H."/>
        </authorList>
    </citation>
    <scope>NUCLEOTIDE SEQUENCE</scope>
</reference>